<protein>
    <submittedName>
        <fullName evidence="2">Uncharacterized protein</fullName>
    </submittedName>
</protein>
<dbReference type="Proteomes" id="UP000887574">
    <property type="component" value="Unplaced"/>
</dbReference>
<proteinExistence type="predicted"/>
<organism evidence="1 2">
    <name type="scientific">Ditylenchus dipsaci</name>
    <dbReference type="NCBI Taxonomy" id="166011"/>
    <lineage>
        <taxon>Eukaryota</taxon>
        <taxon>Metazoa</taxon>
        <taxon>Ecdysozoa</taxon>
        <taxon>Nematoda</taxon>
        <taxon>Chromadorea</taxon>
        <taxon>Rhabditida</taxon>
        <taxon>Tylenchina</taxon>
        <taxon>Tylenchomorpha</taxon>
        <taxon>Sphaerularioidea</taxon>
        <taxon>Anguinidae</taxon>
        <taxon>Anguininae</taxon>
        <taxon>Ditylenchus</taxon>
    </lineage>
</organism>
<evidence type="ECO:0000313" key="2">
    <source>
        <dbReference type="WBParaSite" id="jg25285"/>
    </source>
</evidence>
<evidence type="ECO:0000313" key="1">
    <source>
        <dbReference type="Proteomes" id="UP000887574"/>
    </source>
</evidence>
<sequence>MPVFKKLKKLGKDSGPPEPAAVDSGAGVKQLDARLAMDCYRDFLPLKNYWKTVGRKHKEAGAIFSTGKLILQLKPSTQGLHLNI</sequence>
<keyword evidence="1" id="KW-1185">Reference proteome</keyword>
<reference evidence="2" key="1">
    <citation type="submission" date="2022-11" db="UniProtKB">
        <authorList>
            <consortium name="WormBaseParasite"/>
        </authorList>
    </citation>
    <scope>IDENTIFICATION</scope>
</reference>
<dbReference type="WBParaSite" id="jg25285">
    <property type="protein sequence ID" value="jg25285"/>
    <property type="gene ID" value="jg25285"/>
</dbReference>
<accession>A0A915E1S0</accession>
<dbReference type="AlphaFoldDB" id="A0A915E1S0"/>
<name>A0A915E1S0_9BILA</name>